<dbReference type="CDD" id="cd04301">
    <property type="entry name" value="NAT_SF"/>
    <property type="match status" value="1"/>
</dbReference>
<protein>
    <submittedName>
        <fullName evidence="2">Acetyltransferase (GNAT) family protein</fullName>
    </submittedName>
</protein>
<dbReference type="GO" id="GO:0016747">
    <property type="term" value="F:acyltransferase activity, transferring groups other than amino-acyl groups"/>
    <property type="evidence" value="ECO:0007669"/>
    <property type="project" value="InterPro"/>
</dbReference>
<dbReference type="InterPro" id="IPR000182">
    <property type="entry name" value="GNAT_dom"/>
</dbReference>
<dbReference type="InterPro" id="IPR016181">
    <property type="entry name" value="Acyl_CoA_acyltransferase"/>
</dbReference>
<evidence type="ECO:0000259" key="1">
    <source>
        <dbReference type="PROSITE" id="PS51186"/>
    </source>
</evidence>
<dbReference type="Pfam" id="PF00583">
    <property type="entry name" value="Acetyltransf_1"/>
    <property type="match status" value="1"/>
</dbReference>
<accession>A0A2A9D2Q9</accession>
<dbReference type="AlphaFoldDB" id="A0A2A9D2Q9"/>
<dbReference type="RefSeq" id="WP_098469253.1">
    <property type="nucleotide sequence ID" value="NZ_PDJD01000001.1"/>
</dbReference>
<comment type="caution">
    <text evidence="2">The sequence shown here is derived from an EMBL/GenBank/DDBJ whole genome shotgun (WGS) entry which is preliminary data.</text>
</comment>
<organism evidence="2 3">
    <name type="scientific">Serinibacter salmoneus</name>
    <dbReference type="NCBI Taxonomy" id="556530"/>
    <lineage>
        <taxon>Bacteria</taxon>
        <taxon>Bacillati</taxon>
        <taxon>Actinomycetota</taxon>
        <taxon>Actinomycetes</taxon>
        <taxon>Micrococcales</taxon>
        <taxon>Beutenbergiaceae</taxon>
        <taxon>Serinibacter</taxon>
    </lineage>
</organism>
<evidence type="ECO:0000313" key="3">
    <source>
        <dbReference type="Proteomes" id="UP000224915"/>
    </source>
</evidence>
<dbReference type="Gene3D" id="3.40.630.30">
    <property type="match status" value="1"/>
</dbReference>
<dbReference type="EMBL" id="PDJD01000001">
    <property type="protein sequence ID" value="PFG20242.1"/>
    <property type="molecule type" value="Genomic_DNA"/>
</dbReference>
<gene>
    <name evidence="2" type="ORF">ATL40_1838</name>
</gene>
<proteinExistence type="predicted"/>
<keyword evidence="2" id="KW-0808">Transferase</keyword>
<dbReference type="Proteomes" id="UP000224915">
    <property type="component" value="Unassembled WGS sequence"/>
</dbReference>
<feature type="domain" description="N-acetyltransferase" evidence="1">
    <location>
        <begin position="22"/>
        <end position="164"/>
    </location>
</feature>
<reference evidence="2 3" key="1">
    <citation type="submission" date="2017-10" db="EMBL/GenBank/DDBJ databases">
        <title>Sequencing the genomes of 1000 actinobacteria strains.</title>
        <authorList>
            <person name="Klenk H.-P."/>
        </authorList>
    </citation>
    <scope>NUCLEOTIDE SEQUENCE [LARGE SCALE GENOMIC DNA]</scope>
    <source>
        <strain evidence="2 3">DSM 21801</strain>
    </source>
</reference>
<evidence type="ECO:0000313" key="2">
    <source>
        <dbReference type="EMBL" id="PFG20242.1"/>
    </source>
</evidence>
<sequence>MANALLIAEPREPTHVALPAGAHLRPLSLSALRDVSSVYHQTYLGTPHEMTEAEAHDDITRTWAGEYGHLLTAASLGVWVGDELVGAILTVQDPPWDDVPPGPFILDLFVLPAHRRTGLGRALVQTVQGVLRSRIALRVDHSAPEARSLYVALGFHTREAPTVT</sequence>
<dbReference type="SUPFAM" id="SSF55729">
    <property type="entry name" value="Acyl-CoA N-acyltransferases (Nat)"/>
    <property type="match status" value="1"/>
</dbReference>
<dbReference type="PROSITE" id="PS51186">
    <property type="entry name" value="GNAT"/>
    <property type="match status" value="1"/>
</dbReference>
<name>A0A2A9D2Q9_9MICO</name>
<keyword evidence="3" id="KW-1185">Reference proteome</keyword>